<dbReference type="InterPro" id="IPR029069">
    <property type="entry name" value="HotDog_dom_sf"/>
</dbReference>
<accession>A0A1V2IEC9</accession>
<dbReference type="InterPro" id="IPR049450">
    <property type="entry name" value="ACOT8-like_C"/>
</dbReference>
<dbReference type="InterPro" id="IPR042171">
    <property type="entry name" value="Acyl-CoA_hotdog"/>
</dbReference>
<feature type="domain" description="Acyl-CoA thioesterase-like C-terminal" evidence="2">
    <location>
        <begin position="119"/>
        <end position="255"/>
    </location>
</feature>
<dbReference type="AlphaFoldDB" id="A0A1V2IEC9"/>
<keyword evidence="4" id="KW-1185">Reference proteome</keyword>
<dbReference type="Pfam" id="PF13622">
    <property type="entry name" value="4HBT_3"/>
    <property type="match status" value="1"/>
</dbReference>
<sequence length="260" mass="27530">MRATSSSEGPWAPGLQHGGVVSAVLTRSLEQAAEAAGLTRGHLARIAVEFLRPAPVGPVSITAEVVRPGRQVALLRAELRADPDPASRVLAIATAWWRRRSPGLVPDVAHTEAPALPDPDSLPTEVPDSDLTRYLDRGYIAATEWRYAGGRMEEPGSSTAWVRPRIPLVHGERISPTQLLMLVADAASGVSAVLDFRTHLFTNVDLVVSALRPVEGDWVSLHATTAIDGAGGGTTTTMLGDRRGPVAFALHTLFVAPLAG</sequence>
<name>A0A1V2IEC9_9ACTN</name>
<gene>
    <name evidence="3" type="ORF">BL253_09460</name>
</gene>
<dbReference type="Proteomes" id="UP000188929">
    <property type="component" value="Unassembled WGS sequence"/>
</dbReference>
<dbReference type="EMBL" id="MOMC01000016">
    <property type="protein sequence ID" value="ONH31514.1"/>
    <property type="molecule type" value="Genomic_DNA"/>
</dbReference>
<organism evidence="3 4">
    <name type="scientific">Pseudofrankia asymbiotica</name>
    <dbReference type="NCBI Taxonomy" id="1834516"/>
    <lineage>
        <taxon>Bacteria</taxon>
        <taxon>Bacillati</taxon>
        <taxon>Actinomycetota</taxon>
        <taxon>Actinomycetes</taxon>
        <taxon>Frankiales</taxon>
        <taxon>Frankiaceae</taxon>
        <taxon>Pseudofrankia</taxon>
    </lineage>
</organism>
<feature type="domain" description="Acyl-CoA thioesterase-like N-terminal HotDog" evidence="1">
    <location>
        <begin position="9"/>
        <end position="96"/>
    </location>
</feature>
<evidence type="ECO:0008006" key="5">
    <source>
        <dbReference type="Google" id="ProtNLM"/>
    </source>
</evidence>
<comment type="caution">
    <text evidence="3">The sequence shown here is derived from an EMBL/GenBank/DDBJ whole genome shotgun (WGS) entry which is preliminary data.</text>
</comment>
<dbReference type="STRING" id="1834516.BL253_09460"/>
<dbReference type="Pfam" id="PF20789">
    <property type="entry name" value="4HBT_3C"/>
    <property type="match status" value="1"/>
</dbReference>
<dbReference type="SUPFAM" id="SSF54637">
    <property type="entry name" value="Thioesterase/thiol ester dehydrase-isomerase"/>
    <property type="match status" value="2"/>
</dbReference>
<evidence type="ECO:0000259" key="2">
    <source>
        <dbReference type="Pfam" id="PF20789"/>
    </source>
</evidence>
<dbReference type="InterPro" id="IPR049449">
    <property type="entry name" value="TesB_ACOT8-like_N"/>
</dbReference>
<dbReference type="CDD" id="cd03443">
    <property type="entry name" value="PaaI_thioesterase"/>
    <property type="match status" value="1"/>
</dbReference>
<protein>
    <recommendedName>
        <fullName evidence="5">Thioesterase</fullName>
    </recommendedName>
</protein>
<dbReference type="Gene3D" id="2.40.160.210">
    <property type="entry name" value="Acyl-CoA thioesterase, double hotdog domain"/>
    <property type="match status" value="1"/>
</dbReference>
<evidence type="ECO:0000313" key="3">
    <source>
        <dbReference type="EMBL" id="ONH31514.1"/>
    </source>
</evidence>
<evidence type="ECO:0000259" key="1">
    <source>
        <dbReference type="Pfam" id="PF13622"/>
    </source>
</evidence>
<evidence type="ECO:0000313" key="4">
    <source>
        <dbReference type="Proteomes" id="UP000188929"/>
    </source>
</evidence>
<proteinExistence type="predicted"/>
<reference evidence="4" key="1">
    <citation type="submission" date="2016-10" db="EMBL/GenBank/DDBJ databases">
        <title>Frankia sp. NRRL B-16386 Genome sequencing.</title>
        <authorList>
            <person name="Ghodhbane-Gtari F."/>
            <person name="Swanson E."/>
            <person name="Gueddou A."/>
            <person name="Hezbri K."/>
            <person name="Ktari K."/>
            <person name="Nouioui I."/>
            <person name="Morris K."/>
            <person name="Simpson S."/>
            <person name="Abebe-Akele F."/>
            <person name="Thomas K."/>
            <person name="Gtari M."/>
            <person name="Tisa L.S."/>
        </authorList>
    </citation>
    <scope>NUCLEOTIDE SEQUENCE [LARGE SCALE GENOMIC DNA]</scope>
    <source>
        <strain evidence="4">NRRL B-16386</strain>
    </source>
</reference>